<evidence type="ECO:0000313" key="4">
    <source>
        <dbReference type="Proteomes" id="UP001219525"/>
    </source>
</evidence>
<dbReference type="InterPro" id="IPR024983">
    <property type="entry name" value="CHAT_dom"/>
</dbReference>
<evidence type="ECO:0000259" key="2">
    <source>
        <dbReference type="Pfam" id="PF12770"/>
    </source>
</evidence>
<gene>
    <name evidence="3" type="ORF">GGX14DRAFT_468535</name>
</gene>
<organism evidence="3 4">
    <name type="scientific">Mycena pura</name>
    <dbReference type="NCBI Taxonomy" id="153505"/>
    <lineage>
        <taxon>Eukaryota</taxon>
        <taxon>Fungi</taxon>
        <taxon>Dikarya</taxon>
        <taxon>Basidiomycota</taxon>
        <taxon>Agaricomycotina</taxon>
        <taxon>Agaricomycetes</taxon>
        <taxon>Agaricomycetidae</taxon>
        <taxon>Agaricales</taxon>
        <taxon>Marasmiineae</taxon>
        <taxon>Mycenaceae</taxon>
        <taxon>Mycena</taxon>
    </lineage>
</organism>
<comment type="caution">
    <text evidence="3">The sequence shown here is derived from an EMBL/GenBank/DDBJ whole genome shotgun (WGS) entry which is preliminary data.</text>
</comment>
<dbReference type="PANTHER" id="PTHR10098:SF112">
    <property type="entry name" value="SLR0380 PROTEIN"/>
    <property type="match status" value="1"/>
</dbReference>
<accession>A0AAD6V0K1</accession>
<dbReference type="EMBL" id="JARJCW010000070">
    <property type="protein sequence ID" value="KAJ7198992.1"/>
    <property type="molecule type" value="Genomic_DNA"/>
</dbReference>
<keyword evidence="4" id="KW-1185">Reference proteome</keyword>
<dbReference type="Gene3D" id="1.25.40.10">
    <property type="entry name" value="Tetratricopeptide repeat domain"/>
    <property type="match status" value="1"/>
</dbReference>
<dbReference type="AlphaFoldDB" id="A0AAD6V0K1"/>
<dbReference type="Pfam" id="PF12770">
    <property type="entry name" value="CHAT"/>
    <property type="match status" value="1"/>
</dbReference>
<dbReference type="SUPFAM" id="SSF81901">
    <property type="entry name" value="HCP-like"/>
    <property type="match status" value="1"/>
</dbReference>
<feature type="compositionally biased region" description="Polar residues" evidence="1">
    <location>
        <begin position="58"/>
        <end position="69"/>
    </location>
</feature>
<dbReference type="InterPro" id="IPR011990">
    <property type="entry name" value="TPR-like_helical_dom_sf"/>
</dbReference>
<protein>
    <submittedName>
        <fullName evidence="3">CHAT domain-containing protein</fullName>
    </submittedName>
</protein>
<evidence type="ECO:0000256" key="1">
    <source>
        <dbReference type="SAM" id="MobiDB-lite"/>
    </source>
</evidence>
<feature type="compositionally biased region" description="Acidic residues" evidence="1">
    <location>
        <begin position="35"/>
        <end position="52"/>
    </location>
</feature>
<evidence type="ECO:0000313" key="3">
    <source>
        <dbReference type="EMBL" id="KAJ7198992.1"/>
    </source>
</evidence>
<reference evidence="3" key="1">
    <citation type="submission" date="2023-03" db="EMBL/GenBank/DDBJ databases">
        <title>Massive genome expansion in bonnet fungi (Mycena s.s.) driven by repeated elements and novel gene families across ecological guilds.</title>
        <authorList>
            <consortium name="Lawrence Berkeley National Laboratory"/>
            <person name="Harder C.B."/>
            <person name="Miyauchi S."/>
            <person name="Viragh M."/>
            <person name="Kuo A."/>
            <person name="Thoen E."/>
            <person name="Andreopoulos B."/>
            <person name="Lu D."/>
            <person name="Skrede I."/>
            <person name="Drula E."/>
            <person name="Henrissat B."/>
            <person name="Morin E."/>
            <person name="Kohler A."/>
            <person name="Barry K."/>
            <person name="LaButti K."/>
            <person name="Morin E."/>
            <person name="Salamov A."/>
            <person name="Lipzen A."/>
            <person name="Mereny Z."/>
            <person name="Hegedus B."/>
            <person name="Baldrian P."/>
            <person name="Stursova M."/>
            <person name="Weitz H."/>
            <person name="Taylor A."/>
            <person name="Grigoriev I.V."/>
            <person name="Nagy L.G."/>
            <person name="Martin F."/>
            <person name="Kauserud H."/>
        </authorList>
    </citation>
    <scope>NUCLEOTIDE SEQUENCE</scope>
    <source>
        <strain evidence="3">9144</strain>
    </source>
</reference>
<proteinExistence type="predicted"/>
<feature type="region of interest" description="Disordered" evidence="1">
    <location>
        <begin position="1"/>
        <end position="124"/>
    </location>
</feature>
<sequence length="1146" mass="129479">MSDVEDSNSGLSMTDFDFDDLWETNEPNKGSDSGWETDYEEEESDLDCTDADSENRPRGTQTADPNPTNLLKGKKKKPKVDREPNDSEEHEKQLLNEESDREYPPNSWEDWQFGSDLEFDSDPDSTELFRKKKKMPKVDWDSDFEAGRSSDEESEITEYGDNDIRIDEIQELEKRLRKMGPKHGDVPYYKARLGESLLKRYTDSEEGNISDLHAAVKMLQESVLNRTSKRDRRTRARYLQSLAGCFKERHRRLGDLSDLEAALRVSQEALDLTPEKDEYRSQRLQNLGMSLTYRYKILGDLNDLEASIQRKQEALNLTTQANPDRPDYLQSLSISFMCRHKRLGELGDLEAALQNDQEAVDLALRGNPRRAHYVLSLSISLRERYWRLGALSDLQDAIRNGQIALALPLKKGPSKVARLKSLAKSFRVRYQRLGDLKDLEAAFHGTQDALSLTKQGDHHNMADLLEDLAAAFMDRYRRLGDLQDLESVLQKMQKVIDLPIEHSRRADHLKALAEGYQARYERLEDLNDLEVALQRKQEAVDLHPKRADYLHSLATSFKTRYTKLKELSDLEAALQNGQNAVECMPDGDPNGPLYLQSLASSFADKYRKFGRPEDLNSMHNNYTASFKMPTSRPDYSWNAALAWAAVSEEFNSPQCIPAYSTAFHLLPEILWIGNVVAVRHEAIFRLHIGKVTAEAARTCIDFSDFTSAVELIEQGIGITFQQMLQLKTNTDQLPLEQANKLQFLSSELYSEASPNPKELATEWQDLLKEIHQIKGLESFLLPKAYEDLCLASQGGPVVILTSHNDHCDGIIIPNPKSDPVHVLLPHVTPDMLKSQHTRLSELLRHYNVRKRGETVSTRLFGQKEQFELKKPEESFSDLLAWLHTYIVSPVYQTLELHGICDGRLWWLPTGAFTGLPLHACSPTTQFIQSYTSTLGSLLDAYTKIPSAVPKVGIVGVEDTSYGSNYLPGVNQEVDKILSIIKKPHVLRGPQATVDAVKQQLQDCSWIHLACHGTQDLVEPTKSHLLLYDAPLHLETILRMPTSNAEFVFLAACQTAKGDTDLANESFHLGGGFIAAGFRGAIGTLWSMNDRDGPLVAESVYSHLFCEGRQPQASDAAKALQLAVAKLKAQKPEVSYERWVPFIHIGV</sequence>
<dbReference type="Proteomes" id="UP001219525">
    <property type="component" value="Unassembled WGS sequence"/>
</dbReference>
<feature type="compositionally biased region" description="Basic and acidic residues" evidence="1">
    <location>
        <begin position="80"/>
        <end position="95"/>
    </location>
</feature>
<name>A0AAD6V0K1_9AGAR</name>
<dbReference type="PANTHER" id="PTHR10098">
    <property type="entry name" value="RAPSYN-RELATED"/>
    <property type="match status" value="1"/>
</dbReference>
<feature type="domain" description="CHAT" evidence="2">
    <location>
        <begin position="878"/>
        <end position="1145"/>
    </location>
</feature>